<dbReference type="EMBL" id="JAFDST010000003">
    <property type="protein sequence ID" value="MBP1082429.1"/>
    <property type="molecule type" value="Genomic_DNA"/>
</dbReference>
<sequence>MERKYLTEWLTNSRLFFIVNYMVKQSSHNLDWIFHATSDRIITVGI</sequence>
<accession>A0ABS4CYI4</accession>
<comment type="caution">
    <text evidence="1">The sequence shown here is derived from an EMBL/GenBank/DDBJ whole genome shotgun (WGS) entry which is preliminary data.</text>
</comment>
<dbReference type="Proteomes" id="UP000674416">
    <property type="component" value="Unassembled WGS sequence"/>
</dbReference>
<evidence type="ECO:0000313" key="1">
    <source>
        <dbReference type="EMBL" id="MBP1082429.1"/>
    </source>
</evidence>
<organism evidence="1 2">
    <name type="scientific">Bacillus capparidis</name>
    <dbReference type="NCBI Taxonomy" id="1840411"/>
    <lineage>
        <taxon>Bacteria</taxon>
        <taxon>Bacillati</taxon>
        <taxon>Bacillota</taxon>
        <taxon>Bacilli</taxon>
        <taxon>Bacillales</taxon>
        <taxon>Bacillaceae</taxon>
        <taxon>Bacillus</taxon>
    </lineage>
</organism>
<gene>
    <name evidence="1" type="ORF">JOC74_002932</name>
</gene>
<reference evidence="1 2" key="1">
    <citation type="submission" date="2021-01" db="EMBL/GenBank/DDBJ databases">
        <title>Genomic Encyclopedia of Type Strains, Phase IV (KMG-IV): sequencing the most valuable type-strain genomes for metagenomic binning, comparative biology and taxonomic classification.</title>
        <authorList>
            <person name="Goeker M."/>
        </authorList>
    </citation>
    <scope>NUCLEOTIDE SEQUENCE [LARGE SCALE GENOMIC DNA]</scope>
    <source>
        <strain evidence="1 2">DSM 103394</strain>
    </source>
</reference>
<proteinExistence type="predicted"/>
<protein>
    <submittedName>
        <fullName evidence="1">Patatin/cPLA2 family phospholipase</fullName>
    </submittedName>
</protein>
<keyword evidence="2" id="KW-1185">Reference proteome</keyword>
<name>A0ABS4CYI4_9BACI</name>
<evidence type="ECO:0000313" key="2">
    <source>
        <dbReference type="Proteomes" id="UP000674416"/>
    </source>
</evidence>